<organism evidence="2 3">
    <name type="scientific">Cercophora scortea</name>
    <dbReference type="NCBI Taxonomy" id="314031"/>
    <lineage>
        <taxon>Eukaryota</taxon>
        <taxon>Fungi</taxon>
        <taxon>Dikarya</taxon>
        <taxon>Ascomycota</taxon>
        <taxon>Pezizomycotina</taxon>
        <taxon>Sordariomycetes</taxon>
        <taxon>Sordariomycetidae</taxon>
        <taxon>Sordariales</taxon>
        <taxon>Lasiosphaeriaceae</taxon>
        <taxon>Cercophora</taxon>
    </lineage>
</organism>
<gene>
    <name evidence="2" type="ORF">B0T19DRAFT_222055</name>
</gene>
<comment type="caution">
    <text evidence="2">The sequence shown here is derived from an EMBL/GenBank/DDBJ whole genome shotgun (WGS) entry which is preliminary data.</text>
</comment>
<feature type="compositionally biased region" description="Low complexity" evidence="1">
    <location>
        <begin position="81"/>
        <end position="93"/>
    </location>
</feature>
<sequence>MERPNPITVLSARYPPGEATEILRTLSPFLSQDGRALAPTMIGPQVSSYSSPPPPISTGPNQLGLAPASKRGRGSVSDMQANTGVASSASSTGDSADAPGFQCPFCFEAGNFSSTKLTTKRKAGLRKHFKAFHMANEQWICLGRKPGDCMTFDCKQALDSHVREAHNPRGLAKYTVTKLCPQVVFACGFSHCRFVLEASSEADAHESALTYFKHVLGHFDGNVTHRHWSYSVRFRNLMRQTSVNHHWKERRKGKQHMSWQPFTSSGLRKVLETRHFYSIPLLIEWAVQLGSVPDYNPRFSLPRDLPQELHAPMGNCCRFVSDLDQHDSMPQYVTVPGQRNASEDEQLAPLMNTICPSDIFLNPTVADAASYGQHLDTNLQQQEAWMPQTDTGMLAPQLFATQTAPSQEDYRTSCGQRISEPPLTKTRWTVGLTTPLEASMLGEPPALMHQEPEYLNEYDAQGH</sequence>
<accession>A0AAE0IF98</accession>
<evidence type="ECO:0000313" key="2">
    <source>
        <dbReference type="EMBL" id="KAK3324118.1"/>
    </source>
</evidence>
<dbReference type="AlphaFoldDB" id="A0AAE0IF98"/>
<feature type="region of interest" description="Disordered" evidence="1">
    <location>
        <begin position="42"/>
        <end position="93"/>
    </location>
</feature>
<dbReference type="EMBL" id="JAUEPO010000004">
    <property type="protein sequence ID" value="KAK3324118.1"/>
    <property type="molecule type" value="Genomic_DNA"/>
</dbReference>
<evidence type="ECO:0000256" key="1">
    <source>
        <dbReference type="SAM" id="MobiDB-lite"/>
    </source>
</evidence>
<dbReference type="Proteomes" id="UP001286456">
    <property type="component" value="Unassembled WGS sequence"/>
</dbReference>
<proteinExistence type="predicted"/>
<evidence type="ECO:0000313" key="3">
    <source>
        <dbReference type="Proteomes" id="UP001286456"/>
    </source>
</evidence>
<reference evidence="2" key="1">
    <citation type="journal article" date="2023" name="Mol. Phylogenet. Evol.">
        <title>Genome-scale phylogeny and comparative genomics of the fungal order Sordariales.</title>
        <authorList>
            <person name="Hensen N."/>
            <person name="Bonometti L."/>
            <person name="Westerberg I."/>
            <person name="Brannstrom I.O."/>
            <person name="Guillou S."/>
            <person name="Cros-Aarteil S."/>
            <person name="Calhoun S."/>
            <person name="Haridas S."/>
            <person name="Kuo A."/>
            <person name="Mondo S."/>
            <person name="Pangilinan J."/>
            <person name="Riley R."/>
            <person name="LaButti K."/>
            <person name="Andreopoulos B."/>
            <person name="Lipzen A."/>
            <person name="Chen C."/>
            <person name="Yan M."/>
            <person name="Daum C."/>
            <person name="Ng V."/>
            <person name="Clum A."/>
            <person name="Steindorff A."/>
            <person name="Ohm R.A."/>
            <person name="Martin F."/>
            <person name="Silar P."/>
            <person name="Natvig D.O."/>
            <person name="Lalanne C."/>
            <person name="Gautier V."/>
            <person name="Ament-Velasquez S.L."/>
            <person name="Kruys A."/>
            <person name="Hutchinson M.I."/>
            <person name="Powell A.J."/>
            <person name="Barry K."/>
            <person name="Miller A.N."/>
            <person name="Grigoriev I.V."/>
            <person name="Debuchy R."/>
            <person name="Gladieux P."/>
            <person name="Hiltunen Thoren M."/>
            <person name="Johannesson H."/>
        </authorList>
    </citation>
    <scope>NUCLEOTIDE SEQUENCE</scope>
    <source>
        <strain evidence="2">SMH4131-1</strain>
    </source>
</reference>
<name>A0AAE0IF98_9PEZI</name>
<reference evidence="2" key="2">
    <citation type="submission" date="2023-06" db="EMBL/GenBank/DDBJ databases">
        <authorList>
            <consortium name="Lawrence Berkeley National Laboratory"/>
            <person name="Haridas S."/>
            <person name="Hensen N."/>
            <person name="Bonometti L."/>
            <person name="Westerberg I."/>
            <person name="Brannstrom I.O."/>
            <person name="Guillou S."/>
            <person name="Cros-Aarteil S."/>
            <person name="Calhoun S."/>
            <person name="Kuo A."/>
            <person name="Mondo S."/>
            <person name="Pangilinan J."/>
            <person name="Riley R."/>
            <person name="Labutti K."/>
            <person name="Andreopoulos B."/>
            <person name="Lipzen A."/>
            <person name="Chen C."/>
            <person name="Yanf M."/>
            <person name="Daum C."/>
            <person name="Ng V."/>
            <person name="Clum A."/>
            <person name="Steindorff A."/>
            <person name="Ohm R."/>
            <person name="Martin F."/>
            <person name="Silar P."/>
            <person name="Natvig D."/>
            <person name="Lalanne C."/>
            <person name="Gautier V."/>
            <person name="Ament-Velasquez S.L."/>
            <person name="Kruys A."/>
            <person name="Hutchinson M.I."/>
            <person name="Powell A.J."/>
            <person name="Barry K."/>
            <person name="Miller A.N."/>
            <person name="Grigoriev I.V."/>
            <person name="Debuchy R."/>
            <person name="Gladieux P."/>
            <person name="Thoren M.H."/>
            <person name="Johannesson H."/>
        </authorList>
    </citation>
    <scope>NUCLEOTIDE SEQUENCE</scope>
    <source>
        <strain evidence="2">SMH4131-1</strain>
    </source>
</reference>
<keyword evidence="3" id="KW-1185">Reference proteome</keyword>
<protein>
    <recommendedName>
        <fullName evidence="4">C2H2-type domain-containing protein</fullName>
    </recommendedName>
</protein>
<evidence type="ECO:0008006" key="4">
    <source>
        <dbReference type="Google" id="ProtNLM"/>
    </source>
</evidence>